<feature type="domain" description="CBS" evidence="4">
    <location>
        <begin position="457"/>
        <end position="512"/>
    </location>
</feature>
<dbReference type="PANTHER" id="PTHR43080">
    <property type="entry name" value="CBS DOMAIN-CONTAINING PROTEIN CBSX3, MITOCHONDRIAL"/>
    <property type="match status" value="1"/>
</dbReference>
<dbReference type="SMART" id="SM00116">
    <property type="entry name" value="CBS"/>
    <property type="match status" value="2"/>
</dbReference>
<dbReference type="InterPro" id="IPR000644">
    <property type="entry name" value="CBS_dom"/>
</dbReference>
<dbReference type="EMBL" id="BFAX01000003">
    <property type="protein sequence ID" value="GBF36464.1"/>
    <property type="molecule type" value="Genomic_DNA"/>
</dbReference>
<evidence type="ECO:0000256" key="1">
    <source>
        <dbReference type="ARBA" id="ARBA00022737"/>
    </source>
</evidence>
<dbReference type="PANTHER" id="PTHR43080:SF2">
    <property type="entry name" value="CBS DOMAIN-CONTAINING PROTEIN"/>
    <property type="match status" value="1"/>
</dbReference>
<organism evidence="5 6">
    <name type="scientific">Methanofervidicoccus abyssi</name>
    <dbReference type="NCBI Taxonomy" id="2082189"/>
    <lineage>
        <taxon>Archaea</taxon>
        <taxon>Methanobacteriati</taxon>
        <taxon>Methanobacteriota</taxon>
        <taxon>Methanomada group</taxon>
        <taxon>Methanococci</taxon>
        <taxon>Methanococcales</taxon>
        <taxon>Methanofervidicoccus</taxon>
    </lineage>
</organism>
<dbReference type="Gene3D" id="3.10.580.10">
    <property type="entry name" value="CBS-domain"/>
    <property type="match status" value="1"/>
</dbReference>
<dbReference type="Pfam" id="PF01837">
    <property type="entry name" value="HcyBio"/>
    <property type="match status" value="1"/>
</dbReference>
<evidence type="ECO:0000256" key="3">
    <source>
        <dbReference type="PROSITE-ProRule" id="PRU00703"/>
    </source>
</evidence>
<accession>A0A401HQB3</accession>
<keyword evidence="6" id="KW-1185">Reference proteome</keyword>
<evidence type="ECO:0000259" key="4">
    <source>
        <dbReference type="PROSITE" id="PS51371"/>
    </source>
</evidence>
<proteinExistence type="predicted"/>
<dbReference type="InterPro" id="IPR002708">
    <property type="entry name" value="HcyBio"/>
</dbReference>
<dbReference type="PROSITE" id="PS51371">
    <property type="entry name" value="CBS"/>
    <property type="match status" value="2"/>
</dbReference>
<feature type="domain" description="CBS" evidence="4">
    <location>
        <begin position="396"/>
        <end position="453"/>
    </location>
</feature>
<reference evidence="5 6" key="1">
    <citation type="journal article" date="2019" name="Int. J. Syst. Evol. Microbiol.">
        <title>Methanofervidicoccus abyssi gen. nov., sp. nov., a hydrogenotrophic methanogen, isolated from a hydrothermal vent chimney in the Mid-Cayman Spreading Center, the Caribbean Sea.</title>
        <authorList>
            <person name="Sakai S."/>
            <person name="Takaki Y."/>
            <person name="Miyazaki M."/>
            <person name="Ogawara M."/>
            <person name="Yanagawa K."/>
            <person name="Miyazaki J."/>
            <person name="Takai K."/>
        </authorList>
    </citation>
    <scope>NUCLEOTIDE SEQUENCE [LARGE SCALE GENOMIC DNA]</scope>
    <source>
        <strain evidence="5 6">HHB</strain>
    </source>
</reference>
<evidence type="ECO:0000313" key="5">
    <source>
        <dbReference type="EMBL" id="GBF36464.1"/>
    </source>
</evidence>
<dbReference type="Pfam" id="PF00571">
    <property type="entry name" value="CBS"/>
    <property type="match status" value="2"/>
</dbReference>
<dbReference type="InterPro" id="IPR016426">
    <property type="entry name" value="MA1821-like"/>
</dbReference>
<dbReference type="Proteomes" id="UP000290527">
    <property type="component" value="Unassembled WGS sequence"/>
</dbReference>
<dbReference type="InterPro" id="IPR046342">
    <property type="entry name" value="CBS_dom_sf"/>
</dbReference>
<name>A0A401HQB3_9EURY</name>
<evidence type="ECO:0000256" key="2">
    <source>
        <dbReference type="ARBA" id="ARBA00023122"/>
    </source>
</evidence>
<dbReference type="SUPFAM" id="SSF54631">
    <property type="entry name" value="CBS-domain pair"/>
    <property type="match status" value="1"/>
</dbReference>
<protein>
    <recommendedName>
        <fullName evidence="4">CBS domain-containing protein</fullName>
    </recommendedName>
</protein>
<dbReference type="OrthoDB" id="295172at2157"/>
<dbReference type="PIRSF" id="PIRSF004698">
    <property type="entry name" value="UCP004698_CBS_MJ0100"/>
    <property type="match status" value="1"/>
</dbReference>
<keyword evidence="2 3" id="KW-0129">CBS domain</keyword>
<dbReference type="AlphaFoldDB" id="A0A401HQB3"/>
<evidence type="ECO:0000313" key="6">
    <source>
        <dbReference type="Proteomes" id="UP000290527"/>
    </source>
</evidence>
<comment type="caution">
    <text evidence="5">The sequence shown here is derived from an EMBL/GenBank/DDBJ whole genome shotgun (WGS) entry which is preliminary data.</text>
</comment>
<sequence>MKTIREINEKIKKGDAVVLTAEEMIEVVEEMGPEGAVKEVDVVTTGTFGAMCSSGVFLNFGHADPPIKMMKTYLNGVEAYSGLAAVDAYLGAAQPNSDDDIDINYGGAHVIEDLVAGKEVKLVAEGYTTDCYPRKKVSTTITLDDLNQAILVNPRNCYQTYAAATNSREEKIYTYMGTLLPEYSNINYSGAGQLNPLQNDYNREKKTFNTIGIGTRIFLGGGIGYVIGEGTQHDPDKAFGTLMVKGDLKTMSPKFLRAATIPNYGCTLYIGIGIPIPVLNEEVAKACAVKDEDIEVPVLDYGVPRRDRPVVARTNYEELRKGEVTIEIYDSDLKRLVEKTVKTASVSSYKKSREVAEELKKWILNGEFMLSESVAPLGKGSCKPMKAEVKLVRDILSRPPIVAKQNISIEEAARILTEKNINHLPIVDEEGRLIGIVTSWDIARAVAQNINSICEIMTKHVISSTLDEPIDVVARKMSRYDISGVPVIDKSGKVVGVVTAEDLSKLLGNRKF</sequence>
<gene>
    <name evidence="5" type="ORF">MHHB_P0694</name>
</gene>
<dbReference type="RefSeq" id="WP_131007238.1">
    <property type="nucleotide sequence ID" value="NZ_BFAX01000003.1"/>
</dbReference>
<dbReference type="InterPro" id="IPR051257">
    <property type="entry name" value="Diverse_CBS-Domain"/>
</dbReference>
<keyword evidence="1" id="KW-0677">Repeat</keyword>